<dbReference type="Gene3D" id="3.40.1350.60">
    <property type="match status" value="1"/>
</dbReference>
<dbReference type="InterPro" id="IPR005224">
    <property type="entry name" value="SfsA"/>
</dbReference>
<dbReference type="Gene3D" id="2.40.50.580">
    <property type="match status" value="1"/>
</dbReference>
<organism evidence="4 5">
    <name type="scientific">Oscillochloris trichoides DG-6</name>
    <dbReference type="NCBI Taxonomy" id="765420"/>
    <lineage>
        <taxon>Bacteria</taxon>
        <taxon>Bacillati</taxon>
        <taxon>Chloroflexota</taxon>
        <taxon>Chloroflexia</taxon>
        <taxon>Chloroflexales</taxon>
        <taxon>Chloroflexineae</taxon>
        <taxon>Oscillochloridaceae</taxon>
        <taxon>Oscillochloris</taxon>
    </lineage>
</organism>
<dbReference type="eggNOG" id="COG1489">
    <property type="taxonomic scope" value="Bacteria"/>
</dbReference>
<sequence>MLAVWAILPPKPPKNAMSIRVPLITSGSLVEATFVARTSQQLIEAQINGKYVRAHMADRGRINDLLVPQARLVLAPRDEIGRKTAFQVVGVYEGDDLVSLDTQMAHRLVARALASGALPQFARYTKVQREVMVGEHRFDFRLGEGLSTCYLEVKAVNLVSQRIARYPDAPTELGRRQLEQFAMIARNGQRCAMLFVIQRQRARGLVPNDEIDPAFGRALRFALANGVEVYAYLCPLTTEGMELGPAVPVFSTIDSVPRDL</sequence>
<dbReference type="GO" id="GO:0003677">
    <property type="term" value="F:DNA binding"/>
    <property type="evidence" value="ECO:0007669"/>
    <property type="project" value="InterPro"/>
</dbReference>
<name>E1IG16_9CHLR</name>
<dbReference type="HAMAP" id="MF_00095">
    <property type="entry name" value="SfsA"/>
    <property type="match status" value="1"/>
</dbReference>
<evidence type="ECO:0000313" key="4">
    <source>
        <dbReference type="EMBL" id="EFO79905.1"/>
    </source>
</evidence>
<evidence type="ECO:0000259" key="2">
    <source>
        <dbReference type="Pfam" id="PF03749"/>
    </source>
</evidence>
<dbReference type="Proteomes" id="UP000054010">
    <property type="component" value="Unassembled WGS sequence"/>
</dbReference>
<dbReference type="InterPro" id="IPR041465">
    <property type="entry name" value="SfsA_N"/>
</dbReference>
<dbReference type="STRING" id="765420.OSCT_2280"/>
<gene>
    <name evidence="1" type="primary">sfsA</name>
    <name evidence="4" type="ORF">OSCT_2280</name>
</gene>
<evidence type="ECO:0000256" key="1">
    <source>
        <dbReference type="HAMAP-Rule" id="MF_00095"/>
    </source>
</evidence>
<dbReference type="HOGENOM" id="CLU_052299_1_0_0"/>
<dbReference type="PANTHER" id="PTHR30545:SF2">
    <property type="entry name" value="SUGAR FERMENTATION STIMULATION PROTEIN A"/>
    <property type="match status" value="1"/>
</dbReference>
<dbReference type="CDD" id="cd22359">
    <property type="entry name" value="SfsA-like_bacterial"/>
    <property type="match status" value="1"/>
</dbReference>
<dbReference type="InterPro" id="IPR040452">
    <property type="entry name" value="SfsA_C"/>
</dbReference>
<accession>E1IG16</accession>
<reference evidence="4 5" key="1">
    <citation type="journal article" date="2011" name="J. Bacteriol.">
        <title>Draft genome sequence of the anoxygenic filamentous phototrophic bacterium Oscillochloris trichoides subsp. DG-6.</title>
        <authorList>
            <person name="Kuznetsov B.B."/>
            <person name="Ivanovsky R.N."/>
            <person name="Keppen O.I."/>
            <person name="Sukhacheva M.V."/>
            <person name="Bumazhkin B.K."/>
            <person name="Patutina E.O."/>
            <person name="Beletsky A.V."/>
            <person name="Mardanov A.V."/>
            <person name="Baslerov R.V."/>
            <person name="Panteleeva A.N."/>
            <person name="Kolganova T.V."/>
            <person name="Ravin N.V."/>
            <person name="Skryabin K.G."/>
        </authorList>
    </citation>
    <scope>NUCLEOTIDE SEQUENCE [LARGE SCALE GENOMIC DNA]</scope>
    <source>
        <strain evidence="4 5">DG-6</strain>
    </source>
</reference>
<comment type="caution">
    <text evidence="4">The sequence shown here is derived from an EMBL/GenBank/DDBJ whole genome shotgun (WGS) entry which is preliminary data.</text>
</comment>
<dbReference type="Pfam" id="PF17746">
    <property type="entry name" value="SfsA_N"/>
    <property type="match status" value="1"/>
</dbReference>
<feature type="domain" description="SfsA N-terminal OB" evidence="3">
    <location>
        <begin position="43"/>
        <end position="99"/>
    </location>
</feature>
<proteinExistence type="inferred from homology"/>
<dbReference type="EMBL" id="ADVR01000097">
    <property type="protein sequence ID" value="EFO79905.1"/>
    <property type="molecule type" value="Genomic_DNA"/>
</dbReference>
<protein>
    <recommendedName>
        <fullName evidence="1">Sugar fermentation stimulation protein homolog</fullName>
    </recommendedName>
</protein>
<keyword evidence="5" id="KW-1185">Reference proteome</keyword>
<dbReference type="AlphaFoldDB" id="E1IG16"/>
<comment type="similarity">
    <text evidence="1">Belongs to the SfsA family.</text>
</comment>
<dbReference type="PANTHER" id="PTHR30545">
    <property type="entry name" value="SUGAR FERMENTATION STIMULATION PROTEIN A"/>
    <property type="match status" value="1"/>
</dbReference>
<evidence type="ECO:0000313" key="5">
    <source>
        <dbReference type="Proteomes" id="UP000054010"/>
    </source>
</evidence>
<feature type="domain" description="Sugar fermentation stimulation protein C-terminal" evidence="2">
    <location>
        <begin position="104"/>
        <end position="239"/>
    </location>
</feature>
<dbReference type="Pfam" id="PF03749">
    <property type="entry name" value="SfsA"/>
    <property type="match status" value="1"/>
</dbReference>
<evidence type="ECO:0000259" key="3">
    <source>
        <dbReference type="Pfam" id="PF17746"/>
    </source>
</evidence>
<dbReference type="NCBIfam" id="TIGR00230">
    <property type="entry name" value="sfsA"/>
    <property type="match status" value="1"/>
</dbReference>